<dbReference type="GO" id="GO:0005829">
    <property type="term" value="C:cytosol"/>
    <property type="evidence" value="ECO:0007669"/>
    <property type="project" value="TreeGrafter"/>
</dbReference>
<dbReference type="STRING" id="1460663.A0A177C247"/>
<evidence type="ECO:0000256" key="1">
    <source>
        <dbReference type="ARBA" id="ARBA00010552"/>
    </source>
</evidence>
<dbReference type="Proteomes" id="UP000077069">
    <property type="component" value="Unassembled WGS sequence"/>
</dbReference>
<protein>
    <submittedName>
        <fullName evidence="3">YjgF-like protein</fullName>
    </submittedName>
</protein>
<dbReference type="InterPro" id="IPR006175">
    <property type="entry name" value="YjgF/YER057c/UK114"/>
</dbReference>
<feature type="chain" id="PRO_5008057641" evidence="2">
    <location>
        <begin position="20"/>
        <end position="160"/>
    </location>
</feature>
<dbReference type="SUPFAM" id="SSF55298">
    <property type="entry name" value="YjgF-like"/>
    <property type="match status" value="1"/>
</dbReference>
<accession>A0A177C247</accession>
<dbReference type="OrthoDB" id="309640at2759"/>
<dbReference type="RefSeq" id="XP_018031596.1">
    <property type="nucleotide sequence ID" value="XM_018183685.1"/>
</dbReference>
<dbReference type="Pfam" id="PF01042">
    <property type="entry name" value="Ribonuc_L-PSP"/>
    <property type="match status" value="1"/>
</dbReference>
<dbReference type="PANTHER" id="PTHR11803">
    <property type="entry name" value="2-IMINOBUTANOATE/2-IMINOPROPANOATE DEAMINASE RIDA"/>
    <property type="match status" value="1"/>
</dbReference>
<dbReference type="InterPro" id="IPR035959">
    <property type="entry name" value="RutC-like_sf"/>
</dbReference>
<evidence type="ECO:0000313" key="4">
    <source>
        <dbReference type="Proteomes" id="UP000077069"/>
    </source>
</evidence>
<keyword evidence="2" id="KW-0732">Signal</keyword>
<comment type="similarity">
    <text evidence="1">Belongs to the RutC family.</text>
</comment>
<reference evidence="3 4" key="1">
    <citation type="submission" date="2016-05" db="EMBL/GenBank/DDBJ databases">
        <title>Comparative analysis of secretome profiles of manganese(II)-oxidizing ascomycete fungi.</title>
        <authorList>
            <consortium name="DOE Joint Genome Institute"/>
            <person name="Zeiner C.A."/>
            <person name="Purvine S.O."/>
            <person name="Zink E.M."/>
            <person name="Wu S."/>
            <person name="Pasa-Tolic L."/>
            <person name="Chaput D.L."/>
            <person name="Haridas S."/>
            <person name="Grigoriev I.V."/>
            <person name="Santelli C.M."/>
            <person name="Hansel C.M."/>
        </authorList>
    </citation>
    <scope>NUCLEOTIDE SEQUENCE [LARGE SCALE GENOMIC DNA]</scope>
    <source>
        <strain evidence="3 4">AP3s5-JAC2a</strain>
    </source>
</reference>
<dbReference type="Gene3D" id="3.30.1330.40">
    <property type="entry name" value="RutC-like"/>
    <property type="match status" value="1"/>
</dbReference>
<sequence>MKFSSSLIVLCVGFGLASGKLTPNYTSPLGVEVYNPDQLFNVSGPWSLMTKAGNLLYISGMRGFHPSNTTLAPVGLPRIEQAFSNMQQLAKLGGANLTDCIRLTVFVTDMYRWRPLVNTVTQELWKDVAPNYPARTIVEVQRLNDDDIVEVEGTFYLGNQ</sequence>
<feature type="signal peptide" evidence="2">
    <location>
        <begin position="1"/>
        <end position="19"/>
    </location>
</feature>
<keyword evidence="4" id="KW-1185">Reference proteome</keyword>
<evidence type="ECO:0000313" key="3">
    <source>
        <dbReference type="EMBL" id="OAG01231.1"/>
    </source>
</evidence>
<dbReference type="CDD" id="cd00448">
    <property type="entry name" value="YjgF_YER057c_UK114_family"/>
    <property type="match status" value="1"/>
</dbReference>
<name>A0A177C247_9PLEO</name>
<dbReference type="EMBL" id="KV441558">
    <property type="protein sequence ID" value="OAG01231.1"/>
    <property type="molecule type" value="Genomic_DNA"/>
</dbReference>
<gene>
    <name evidence="3" type="ORF">CC84DRAFT_1230053</name>
</gene>
<dbReference type="PANTHER" id="PTHR11803:SF58">
    <property type="entry name" value="PROTEIN HMF1-RELATED"/>
    <property type="match status" value="1"/>
</dbReference>
<proteinExistence type="inferred from homology"/>
<dbReference type="GeneID" id="28767171"/>
<dbReference type="AlphaFoldDB" id="A0A177C247"/>
<organism evidence="3 4">
    <name type="scientific">Paraphaeosphaeria sporulosa</name>
    <dbReference type="NCBI Taxonomy" id="1460663"/>
    <lineage>
        <taxon>Eukaryota</taxon>
        <taxon>Fungi</taxon>
        <taxon>Dikarya</taxon>
        <taxon>Ascomycota</taxon>
        <taxon>Pezizomycotina</taxon>
        <taxon>Dothideomycetes</taxon>
        <taxon>Pleosporomycetidae</taxon>
        <taxon>Pleosporales</taxon>
        <taxon>Massarineae</taxon>
        <taxon>Didymosphaeriaceae</taxon>
        <taxon>Paraphaeosphaeria</taxon>
    </lineage>
</organism>
<evidence type="ECO:0000256" key="2">
    <source>
        <dbReference type="SAM" id="SignalP"/>
    </source>
</evidence>
<dbReference type="GO" id="GO:0019239">
    <property type="term" value="F:deaminase activity"/>
    <property type="evidence" value="ECO:0007669"/>
    <property type="project" value="TreeGrafter"/>
</dbReference>
<dbReference type="InParanoid" id="A0A177C247"/>